<comment type="caution">
    <text evidence="1">The sequence shown here is derived from an EMBL/GenBank/DDBJ whole genome shotgun (WGS) entry which is preliminary data.</text>
</comment>
<evidence type="ECO:0000313" key="2">
    <source>
        <dbReference type="Proteomes" id="UP001476798"/>
    </source>
</evidence>
<name>A0ABV0MJ24_9TELE</name>
<dbReference type="Proteomes" id="UP001476798">
    <property type="component" value="Unassembled WGS sequence"/>
</dbReference>
<evidence type="ECO:0000313" key="1">
    <source>
        <dbReference type="EMBL" id="MEQ2159040.1"/>
    </source>
</evidence>
<reference evidence="1 2" key="1">
    <citation type="submission" date="2021-06" db="EMBL/GenBank/DDBJ databases">
        <authorList>
            <person name="Palmer J.M."/>
        </authorList>
    </citation>
    <scope>NUCLEOTIDE SEQUENCE [LARGE SCALE GENOMIC DNA]</scope>
    <source>
        <strain evidence="1 2">GA_2019</strain>
        <tissue evidence="1">Muscle</tissue>
    </source>
</reference>
<sequence>KQKSPPQVLTCIYHPATVSVTVERKLFNFCSGHVFGATVIHFGVQWLFSLAVRGVAATAVAPLRPLLSLDPGVSKKPRTPLLAFSLLSSVLQVHREPADCPLHFQQSACMNLTGTKLAQPAQTTETIGDATAERQCGTKGRIKNILFSEEAPMEMQDIGQQKRF</sequence>
<keyword evidence="2" id="KW-1185">Reference proteome</keyword>
<dbReference type="EMBL" id="JAHRIO010001572">
    <property type="protein sequence ID" value="MEQ2159040.1"/>
    <property type="molecule type" value="Genomic_DNA"/>
</dbReference>
<accession>A0ABV0MJ24</accession>
<feature type="non-terminal residue" evidence="1">
    <location>
        <position position="1"/>
    </location>
</feature>
<protein>
    <submittedName>
        <fullName evidence="1">Uncharacterized protein</fullName>
    </submittedName>
</protein>
<gene>
    <name evidence="1" type="ORF">GOODEAATRI_018469</name>
</gene>
<proteinExistence type="predicted"/>
<organism evidence="1 2">
    <name type="scientific">Goodea atripinnis</name>
    <dbReference type="NCBI Taxonomy" id="208336"/>
    <lineage>
        <taxon>Eukaryota</taxon>
        <taxon>Metazoa</taxon>
        <taxon>Chordata</taxon>
        <taxon>Craniata</taxon>
        <taxon>Vertebrata</taxon>
        <taxon>Euteleostomi</taxon>
        <taxon>Actinopterygii</taxon>
        <taxon>Neopterygii</taxon>
        <taxon>Teleostei</taxon>
        <taxon>Neoteleostei</taxon>
        <taxon>Acanthomorphata</taxon>
        <taxon>Ovalentaria</taxon>
        <taxon>Atherinomorphae</taxon>
        <taxon>Cyprinodontiformes</taxon>
        <taxon>Goodeidae</taxon>
        <taxon>Goodea</taxon>
    </lineage>
</organism>